<keyword evidence="3" id="KW-1185">Reference proteome</keyword>
<dbReference type="AlphaFoldDB" id="A0A5B1CHF4"/>
<feature type="compositionally biased region" description="Basic and acidic residues" evidence="1">
    <location>
        <begin position="119"/>
        <end position="128"/>
    </location>
</feature>
<gene>
    <name evidence="2" type="ORF">LF1_14770</name>
</gene>
<sequence length="128" mass="14099">MKTIEQKLDESQSANRALVSRIHRAETIAAAYQHGALNPEQVADILAARVPGETASDSVAEFLARPENENLIRDPNQPLDGEALRGMSHDEYLRVRRDAPERLGLGPMGSSVSSNRQEVIIHDDTDND</sequence>
<dbReference type="Proteomes" id="UP000322699">
    <property type="component" value="Unassembled WGS sequence"/>
</dbReference>
<dbReference type="RefSeq" id="WP_068265727.1">
    <property type="nucleotide sequence ID" value="NZ_LWSK01000096.1"/>
</dbReference>
<comment type="caution">
    <text evidence="2">The sequence shown here is derived from an EMBL/GenBank/DDBJ whole genome shotgun (WGS) entry which is preliminary data.</text>
</comment>
<evidence type="ECO:0000313" key="2">
    <source>
        <dbReference type="EMBL" id="KAA1258953.1"/>
    </source>
</evidence>
<dbReference type="EMBL" id="VRLW01000001">
    <property type="protein sequence ID" value="KAA1258953.1"/>
    <property type="molecule type" value="Genomic_DNA"/>
</dbReference>
<reference evidence="2 3" key="1">
    <citation type="submission" date="2019-08" db="EMBL/GenBank/DDBJ databases">
        <title>Deep-cultivation of Planctomycetes and their phenomic and genomic characterization uncovers novel biology.</title>
        <authorList>
            <person name="Wiegand S."/>
            <person name="Jogler M."/>
            <person name="Boedeker C."/>
            <person name="Pinto D."/>
            <person name="Vollmers J."/>
            <person name="Rivas-Marin E."/>
            <person name="Kohn T."/>
            <person name="Peeters S.H."/>
            <person name="Heuer A."/>
            <person name="Rast P."/>
            <person name="Oberbeckmann S."/>
            <person name="Bunk B."/>
            <person name="Jeske O."/>
            <person name="Meyerdierks A."/>
            <person name="Storesund J.E."/>
            <person name="Kallscheuer N."/>
            <person name="Luecker S."/>
            <person name="Lage O.M."/>
            <person name="Pohl T."/>
            <person name="Merkel B.J."/>
            <person name="Hornburger P."/>
            <person name="Mueller R.-W."/>
            <person name="Bruemmer F."/>
            <person name="Labrenz M."/>
            <person name="Spormann A.M."/>
            <person name="Op Den Camp H."/>
            <person name="Overmann J."/>
            <person name="Amann R."/>
            <person name="Jetten M.S.M."/>
            <person name="Mascher T."/>
            <person name="Medema M.H."/>
            <person name="Devos D.P."/>
            <person name="Kaster A.-K."/>
            <person name="Ovreas L."/>
            <person name="Rohde M."/>
            <person name="Galperin M.Y."/>
            <person name="Jogler C."/>
        </authorList>
    </citation>
    <scope>NUCLEOTIDE SEQUENCE [LARGE SCALE GENOMIC DNA]</scope>
    <source>
        <strain evidence="2 3">LF1</strain>
    </source>
</reference>
<name>A0A5B1CHF4_9BACT</name>
<feature type="region of interest" description="Disordered" evidence="1">
    <location>
        <begin position="100"/>
        <end position="128"/>
    </location>
</feature>
<protein>
    <submittedName>
        <fullName evidence="2">Uncharacterized protein</fullName>
    </submittedName>
</protein>
<evidence type="ECO:0000313" key="3">
    <source>
        <dbReference type="Proteomes" id="UP000322699"/>
    </source>
</evidence>
<accession>A0A5B1CHF4</accession>
<organism evidence="2 3">
    <name type="scientific">Rubripirellula obstinata</name>
    <dbReference type="NCBI Taxonomy" id="406547"/>
    <lineage>
        <taxon>Bacteria</taxon>
        <taxon>Pseudomonadati</taxon>
        <taxon>Planctomycetota</taxon>
        <taxon>Planctomycetia</taxon>
        <taxon>Pirellulales</taxon>
        <taxon>Pirellulaceae</taxon>
        <taxon>Rubripirellula</taxon>
    </lineage>
</organism>
<evidence type="ECO:0000256" key="1">
    <source>
        <dbReference type="SAM" id="MobiDB-lite"/>
    </source>
</evidence>
<proteinExistence type="predicted"/>